<dbReference type="RefSeq" id="WP_343974010.1">
    <property type="nucleotide sequence ID" value="NZ_BAAAGK010000116.1"/>
</dbReference>
<proteinExistence type="predicted"/>
<name>A0ABW2SY42_9ACTN</name>
<protein>
    <submittedName>
        <fullName evidence="1">Uncharacterized protein</fullName>
    </submittedName>
</protein>
<comment type="caution">
    <text evidence="1">The sequence shown here is derived from an EMBL/GenBank/DDBJ whole genome shotgun (WGS) entry which is preliminary data.</text>
</comment>
<evidence type="ECO:0000313" key="1">
    <source>
        <dbReference type="EMBL" id="MFC7600391.1"/>
    </source>
</evidence>
<evidence type="ECO:0000313" key="2">
    <source>
        <dbReference type="Proteomes" id="UP001596514"/>
    </source>
</evidence>
<gene>
    <name evidence="1" type="ORF">ACFQVD_09800</name>
</gene>
<keyword evidence="2" id="KW-1185">Reference proteome</keyword>
<reference evidence="2" key="1">
    <citation type="journal article" date="2019" name="Int. J. Syst. Evol. Microbiol.">
        <title>The Global Catalogue of Microorganisms (GCM) 10K type strain sequencing project: providing services to taxonomists for standard genome sequencing and annotation.</title>
        <authorList>
            <consortium name="The Broad Institute Genomics Platform"/>
            <consortium name="The Broad Institute Genome Sequencing Center for Infectious Disease"/>
            <person name="Wu L."/>
            <person name="Ma J."/>
        </authorList>
    </citation>
    <scope>NUCLEOTIDE SEQUENCE [LARGE SCALE GENOMIC DNA]</scope>
    <source>
        <strain evidence="2">JCM 10083</strain>
    </source>
</reference>
<dbReference type="Proteomes" id="UP001596514">
    <property type="component" value="Unassembled WGS sequence"/>
</dbReference>
<organism evidence="1 2">
    <name type="scientific">Streptosporangium amethystogenes subsp. fukuiense</name>
    <dbReference type="NCBI Taxonomy" id="698418"/>
    <lineage>
        <taxon>Bacteria</taxon>
        <taxon>Bacillati</taxon>
        <taxon>Actinomycetota</taxon>
        <taxon>Actinomycetes</taxon>
        <taxon>Streptosporangiales</taxon>
        <taxon>Streptosporangiaceae</taxon>
        <taxon>Streptosporangium</taxon>
    </lineage>
</organism>
<accession>A0ABW2SY42</accession>
<dbReference type="EMBL" id="JBHTEE010000001">
    <property type="protein sequence ID" value="MFC7600391.1"/>
    <property type="molecule type" value="Genomic_DNA"/>
</dbReference>
<sequence length="131" mass="13748">MTGDLFQHIGSGTLDLLVRGVAQFSDARGRYYASPALARLLDSAPREQLSDRFPGTRAGLIGQAALSGPDELASAPSSALAGLALFQAVRPALAGVRITDSRFFPELIVPHSWRYAAVLVCVPVVAACVAL</sequence>